<dbReference type="PANTHER" id="PTHR31157">
    <property type="entry name" value="SCP DOMAIN-CONTAINING PROTEIN"/>
    <property type="match status" value="1"/>
</dbReference>
<feature type="domain" description="SCP" evidence="1">
    <location>
        <begin position="60"/>
        <end position="171"/>
    </location>
</feature>
<dbReference type="CDD" id="cd05379">
    <property type="entry name" value="CAP_bacterial"/>
    <property type="match status" value="1"/>
</dbReference>
<protein>
    <recommendedName>
        <fullName evidence="1">SCP domain-containing protein</fullName>
    </recommendedName>
</protein>
<dbReference type="InterPro" id="IPR014044">
    <property type="entry name" value="CAP_dom"/>
</dbReference>
<gene>
    <name evidence="2" type="ORF">SLNSH_10745</name>
</gene>
<dbReference type="Gene3D" id="3.40.33.10">
    <property type="entry name" value="CAP"/>
    <property type="match status" value="1"/>
</dbReference>
<dbReference type="SUPFAM" id="SSF55797">
    <property type="entry name" value="PR-1-like"/>
    <property type="match status" value="1"/>
</dbReference>
<keyword evidence="3" id="KW-1185">Reference proteome</keyword>
<dbReference type="Pfam" id="PF00188">
    <property type="entry name" value="CAP"/>
    <property type="match status" value="1"/>
</dbReference>
<dbReference type="PANTHER" id="PTHR31157:SF1">
    <property type="entry name" value="SCP DOMAIN-CONTAINING PROTEIN"/>
    <property type="match status" value="1"/>
</dbReference>
<proteinExistence type="predicted"/>
<organism evidence="2 3">
    <name type="scientific">Alsobacter soli</name>
    <dbReference type="NCBI Taxonomy" id="2109933"/>
    <lineage>
        <taxon>Bacteria</taxon>
        <taxon>Pseudomonadati</taxon>
        <taxon>Pseudomonadota</taxon>
        <taxon>Alphaproteobacteria</taxon>
        <taxon>Hyphomicrobiales</taxon>
        <taxon>Alsobacteraceae</taxon>
        <taxon>Alsobacter</taxon>
    </lineage>
</organism>
<sequence>MAEVARHKPSDKAPDDRMIRTTLLAACAGLAVLALNPAHSAAAAKKAAAPRSEAAAMAAAISAFRKGEGLGAVTADPALDKAAAHQAGGMAAAGQMSHEIAGSFPSRLKLAGIRAYAASENVAMGQHSPTEALEDWKKSSGHRKNLLMSAATRIGFARATGPGPRGPVQYWALILAGPEPRPNQPPPGAAVMPTTFWWGHNRP</sequence>
<evidence type="ECO:0000313" key="3">
    <source>
        <dbReference type="Proteomes" id="UP000239772"/>
    </source>
</evidence>
<dbReference type="EMBL" id="PVZS01000010">
    <property type="protein sequence ID" value="PSC04923.1"/>
    <property type="molecule type" value="Genomic_DNA"/>
</dbReference>
<accession>A0A2T1HTD7</accession>
<name>A0A2T1HTD7_9HYPH</name>
<comment type="caution">
    <text evidence="2">The sequence shown here is derived from an EMBL/GenBank/DDBJ whole genome shotgun (WGS) entry which is preliminary data.</text>
</comment>
<reference evidence="3" key="1">
    <citation type="submission" date="2018-03" db="EMBL/GenBank/DDBJ databases">
        <authorList>
            <person name="Sun L."/>
            <person name="Liu H."/>
            <person name="Chen W."/>
            <person name="Huang K."/>
            <person name="Liu W."/>
            <person name="Gao X."/>
        </authorList>
    </citation>
    <scope>NUCLEOTIDE SEQUENCE [LARGE SCALE GENOMIC DNA]</scope>
    <source>
        <strain evidence="3">SH9</strain>
    </source>
</reference>
<evidence type="ECO:0000259" key="1">
    <source>
        <dbReference type="Pfam" id="PF00188"/>
    </source>
</evidence>
<dbReference type="AlphaFoldDB" id="A0A2T1HTD7"/>
<dbReference type="InterPro" id="IPR035940">
    <property type="entry name" value="CAP_sf"/>
</dbReference>
<dbReference type="Proteomes" id="UP000239772">
    <property type="component" value="Unassembled WGS sequence"/>
</dbReference>
<evidence type="ECO:0000313" key="2">
    <source>
        <dbReference type="EMBL" id="PSC04923.1"/>
    </source>
</evidence>